<protein>
    <submittedName>
        <fullName evidence="1">Uncharacterized protein</fullName>
    </submittedName>
</protein>
<dbReference type="OrthoDB" id="4506844at2759"/>
<name>A0A0G2J5R8_9EURO</name>
<reference evidence="2" key="1">
    <citation type="journal article" date="2015" name="PLoS Genet.">
        <title>The dynamic genome and transcriptome of the human fungal pathogen Blastomyces and close relative Emmonsia.</title>
        <authorList>
            <person name="Munoz J.F."/>
            <person name="Gauthier G.M."/>
            <person name="Desjardins C.A."/>
            <person name="Gallo J.E."/>
            <person name="Holder J."/>
            <person name="Sullivan T.D."/>
            <person name="Marty A.J."/>
            <person name="Carmen J.C."/>
            <person name="Chen Z."/>
            <person name="Ding L."/>
            <person name="Gujja S."/>
            <person name="Magrini V."/>
            <person name="Misas E."/>
            <person name="Mitreva M."/>
            <person name="Priest M."/>
            <person name="Saif S."/>
            <person name="Whiston E.A."/>
            <person name="Young S."/>
            <person name="Zeng Q."/>
            <person name="Goldman W.E."/>
            <person name="Mardis E.R."/>
            <person name="Taylor J.W."/>
            <person name="McEwen J.G."/>
            <person name="Clay O.K."/>
            <person name="Klein B.S."/>
            <person name="Cuomo C.A."/>
        </authorList>
    </citation>
    <scope>NUCLEOTIDE SEQUENCE [LARGE SCALE GENOMIC DNA]</scope>
    <source>
        <strain evidence="2">UAMH 3008</strain>
    </source>
</reference>
<dbReference type="AlphaFoldDB" id="A0A0G2J5R8"/>
<dbReference type="Proteomes" id="UP000034164">
    <property type="component" value="Unassembled WGS sequence"/>
</dbReference>
<sequence length="489" mass="53806">MGIAESKLLVASVSRACNEAEKNDGLSQSKNILSDPLVQSLIKNSLSNPQVASYAASIWKSLPVDARNKITGHERSTQRTIKRAVTLSPDLKEFLNKCKRRPSYFFEKIGRKFELCFAFAQCYLFLSDTKCGGRVKRIVFLVIFARLKARLGHSRLHTSAREIIVSSLLRSGLVDDDALAIDRNFGEWASRGERYEALAAAFGGLDSLTVLPDDISDTFWEKRLPKSGTAHDKMIETLHQQGVGNFAGELGDVSILEDIIGYIWPHLEEEINAAMRQHRSSIHRGETAHARTPDTFYCEEIAHAPTPVPDGFHRQQSPHIPTTGQNIFHHGGTTAHISTPHPDGFHPQQPPHLSTADPIISSNECAMQMDGTPYISALNANGTFSNYGPSYISTLNANGTPHASTPDPNIFSNDHPMQIHGTPYFPNANGTPHASTPDPNIFSNDHSMQIHGTSYFPNANGTPTCLNTRPNHSLLSTISAPSNPTFEHF</sequence>
<gene>
    <name evidence="1" type="ORF">EMCG_07320</name>
</gene>
<comment type="caution">
    <text evidence="1">The sequence shown here is derived from an EMBL/GenBank/DDBJ whole genome shotgun (WGS) entry which is preliminary data.</text>
</comment>
<dbReference type="VEuPathDB" id="FungiDB:EMCG_07320"/>
<proteinExistence type="predicted"/>
<evidence type="ECO:0000313" key="1">
    <source>
        <dbReference type="EMBL" id="KKZ66989.1"/>
    </source>
</evidence>
<dbReference type="EMBL" id="LCZI01000355">
    <property type="protein sequence ID" value="KKZ66989.1"/>
    <property type="molecule type" value="Genomic_DNA"/>
</dbReference>
<accession>A0A0G2J5R8</accession>
<evidence type="ECO:0000313" key="2">
    <source>
        <dbReference type="Proteomes" id="UP000034164"/>
    </source>
</evidence>
<organism evidence="1 2">
    <name type="scientific">[Emmonsia] crescens</name>
    <dbReference type="NCBI Taxonomy" id="73230"/>
    <lineage>
        <taxon>Eukaryota</taxon>
        <taxon>Fungi</taxon>
        <taxon>Dikarya</taxon>
        <taxon>Ascomycota</taxon>
        <taxon>Pezizomycotina</taxon>
        <taxon>Eurotiomycetes</taxon>
        <taxon>Eurotiomycetidae</taxon>
        <taxon>Onygenales</taxon>
        <taxon>Ajellomycetaceae</taxon>
        <taxon>Emergomyces</taxon>
    </lineage>
</organism>